<evidence type="ECO:0000256" key="2">
    <source>
        <dbReference type="ARBA" id="ARBA00023125"/>
    </source>
</evidence>
<keyword evidence="1" id="KW-0805">Transcription regulation</keyword>
<evidence type="ECO:0000256" key="1">
    <source>
        <dbReference type="ARBA" id="ARBA00023015"/>
    </source>
</evidence>
<keyword evidence="2" id="KW-0238">DNA-binding</keyword>
<organism evidence="6 7">
    <name type="scientific">Bittarella massiliensis</name>
    <name type="common">ex Durand et al. 2017</name>
    <dbReference type="NCBI Taxonomy" id="1720313"/>
    <lineage>
        <taxon>Bacteria</taxon>
        <taxon>Bacillati</taxon>
        <taxon>Bacillota</taxon>
        <taxon>Clostridia</taxon>
        <taxon>Eubacteriales</taxon>
        <taxon>Oscillospiraceae</taxon>
        <taxon>Bittarella (ex Durand et al. 2017)</taxon>
    </lineage>
</organism>
<feature type="domain" description="HTH cro/C1-type" evidence="4">
    <location>
        <begin position="7"/>
        <end position="61"/>
    </location>
</feature>
<sequence>MGIGKQIRAGRERLGLTQGELAKQLGITKSAVGNYENEVSHPKEPVLYKLFQVLGCDANYLFAGHYPAGPAGVQAALTAEEESLLSSYRRLDDYSRELVETILQKEVERCRRAKTAARRASTKIIPFYALPVSAGTGVYLDSSDTEDLEVPLTPASARADFALRVCGDSMMPNYLDGDILLVRQQEAVPVGELGVFTLDGEGYFKRFGGDRLISLNPAYPDIPLARFEQVSCSGQVVGKL</sequence>
<dbReference type="SMART" id="SM00530">
    <property type="entry name" value="HTH_XRE"/>
    <property type="match status" value="1"/>
</dbReference>
<reference evidence="7" key="2">
    <citation type="submission" date="2016-11" db="EMBL/GenBank/DDBJ databases">
        <authorList>
            <person name="Jaros S."/>
            <person name="Januszkiewicz K."/>
            <person name="Wedrychowicz H."/>
        </authorList>
    </citation>
    <scope>NUCLEOTIDE SEQUENCE [LARGE SCALE GENOMIC DNA]</scope>
    <source>
        <strain evidence="7">DSM 4029</strain>
    </source>
</reference>
<dbReference type="CDD" id="cd00093">
    <property type="entry name" value="HTH_XRE"/>
    <property type="match status" value="1"/>
</dbReference>
<comment type="caution">
    <text evidence="6">The sequence shown here is derived from an EMBL/GenBank/DDBJ whole genome shotgun (WGS) entry which is preliminary data.</text>
</comment>
<reference evidence="5 8" key="3">
    <citation type="journal article" date="2019" name="Nat. Med.">
        <title>A library of human gut bacterial isolates paired with longitudinal multiomics data enables mechanistic microbiome research.</title>
        <authorList>
            <person name="Poyet M."/>
            <person name="Groussin M."/>
            <person name="Gibbons S.M."/>
            <person name="Avila-Pacheco J."/>
            <person name="Jiang X."/>
            <person name="Kearney S.M."/>
            <person name="Perrotta A.R."/>
            <person name="Berdy B."/>
            <person name="Zhao S."/>
            <person name="Lieberman T.D."/>
            <person name="Swanson P.K."/>
            <person name="Smith M."/>
            <person name="Roesemann S."/>
            <person name="Alexander J.E."/>
            <person name="Rich S.A."/>
            <person name="Livny J."/>
            <person name="Vlamakis H."/>
            <person name="Clish C."/>
            <person name="Bullock K."/>
            <person name="Deik A."/>
            <person name="Scott J."/>
            <person name="Pierce K.A."/>
            <person name="Xavier R.J."/>
            <person name="Alm E.J."/>
        </authorList>
    </citation>
    <scope>NUCLEOTIDE SEQUENCE [LARGE SCALE GENOMIC DNA]</scope>
    <source>
        <strain evidence="5 8">BIOML-A2</strain>
    </source>
</reference>
<dbReference type="InterPro" id="IPR036286">
    <property type="entry name" value="LexA/Signal_pep-like_sf"/>
</dbReference>
<dbReference type="Gene3D" id="1.10.260.40">
    <property type="entry name" value="lambda repressor-like DNA-binding domains"/>
    <property type="match status" value="1"/>
</dbReference>
<reference evidence="6" key="1">
    <citation type="submission" date="2016-11" db="EMBL/GenBank/DDBJ databases">
        <authorList>
            <person name="Varghese N."/>
            <person name="Submissions S."/>
        </authorList>
    </citation>
    <scope>NUCLEOTIDE SEQUENCE</scope>
    <source>
        <strain evidence="6">DSM 4029</strain>
    </source>
</reference>
<dbReference type="PANTHER" id="PTHR40661:SF1">
    <property type="entry name" value="HTH CRO_C1-TYPE DOMAIN-CONTAINING PROTEIN"/>
    <property type="match status" value="1"/>
</dbReference>
<proteinExistence type="predicted"/>
<name>A0AAQ1MDQ4_9FIRM</name>
<dbReference type="InterPro" id="IPR039418">
    <property type="entry name" value="LexA-like"/>
</dbReference>
<dbReference type="Pfam" id="PF00717">
    <property type="entry name" value="Peptidase_S24"/>
    <property type="match status" value="1"/>
</dbReference>
<accession>A0AAQ1MDQ4</accession>
<evidence type="ECO:0000256" key="3">
    <source>
        <dbReference type="ARBA" id="ARBA00023163"/>
    </source>
</evidence>
<evidence type="ECO:0000313" key="7">
    <source>
        <dbReference type="Proteomes" id="UP000184089"/>
    </source>
</evidence>
<dbReference type="InterPro" id="IPR001387">
    <property type="entry name" value="Cro/C1-type_HTH"/>
</dbReference>
<dbReference type="GO" id="GO:0003677">
    <property type="term" value="F:DNA binding"/>
    <property type="evidence" value="ECO:0007669"/>
    <property type="project" value="UniProtKB-KW"/>
</dbReference>
<dbReference type="EMBL" id="FQVY01000002">
    <property type="protein sequence ID" value="SHG12375.1"/>
    <property type="molecule type" value="Genomic_DNA"/>
</dbReference>
<dbReference type="SUPFAM" id="SSF51306">
    <property type="entry name" value="LexA/Signal peptidase"/>
    <property type="match status" value="1"/>
</dbReference>
<protein>
    <submittedName>
        <fullName evidence="5">Helix-turn-helix domain-containing protein</fullName>
    </submittedName>
    <submittedName>
        <fullName evidence="6">Peptidase S24-like</fullName>
    </submittedName>
</protein>
<keyword evidence="8" id="KW-1185">Reference proteome</keyword>
<dbReference type="SUPFAM" id="SSF47413">
    <property type="entry name" value="lambda repressor-like DNA-binding domains"/>
    <property type="match status" value="1"/>
</dbReference>
<dbReference type="AlphaFoldDB" id="A0AAQ1MDQ4"/>
<evidence type="ECO:0000313" key="5">
    <source>
        <dbReference type="EMBL" id="MZL69110.1"/>
    </source>
</evidence>
<dbReference type="PROSITE" id="PS50943">
    <property type="entry name" value="HTH_CROC1"/>
    <property type="match status" value="1"/>
</dbReference>
<dbReference type="EMBL" id="WWVX01000002">
    <property type="protein sequence ID" value="MZL69110.1"/>
    <property type="molecule type" value="Genomic_DNA"/>
</dbReference>
<gene>
    <name evidence="5" type="ORF">GT747_04915</name>
    <name evidence="6" type="ORF">SAMN05444424_1555</name>
</gene>
<dbReference type="Proteomes" id="UP000474718">
    <property type="component" value="Unassembled WGS sequence"/>
</dbReference>
<evidence type="ECO:0000259" key="4">
    <source>
        <dbReference type="PROSITE" id="PS50943"/>
    </source>
</evidence>
<dbReference type="Proteomes" id="UP000184089">
    <property type="component" value="Unassembled WGS sequence"/>
</dbReference>
<dbReference type="PANTHER" id="PTHR40661">
    <property type="match status" value="1"/>
</dbReference>
<dbReference type="Gene3D" id="2.10.109.10">
    <property type="entry name" value="Umud Fragment, subunit A"/>
    <property type="match status" value="1"/>
</dbReference>
<dbReference type="CDD" id="cd06529">
    <property type="entry name" value="S24_LexA-like"/>
    <property type="match status" value="1"/>
</dbReference>
<keyword evidence="3" id="KW-0804">Transcription</keyword>
<dbReference type="RefSeq" id="WP_052537572.1">
    <property type="nucleotide sequence ID" value="NZ_FQVY01000002.1"/>
</dbReference>
<dbReference type="Pfam" id="PF01381">
    <property type="entry name" value="HTH_3"/>
    <property type="match status" value="1"/>
</dbReference>
<evidence type="ECO:0000313" key="8">
    <source>
        <dbReference type="Proteomes" id="UP000474718"/>
    </source>
</evidence>
<dbReference type="InterPro" id="IPR010982">
    <property type="entry name" value="Lambda_DNA-bd_dom_sf"/>
</dbReference>
<evidence type="ECO:0000313" key="6">
    <source>
        <dbReference type="EMBL" id="SHG12375.1"/>
    </source>
</evidence>
<dbReference type="InterPro" id="IPR015927">
    <property type="entry name" value="Peptidase_S24_S26A/B/C"/>
</dbReference>